<dbReference type="InterPro" id="IPR001394">
    <property type="entry name" value="Peptidase_C19_UCH"/>
</dbReference>
<evidence type="ECO:0000256" key="3">
    <source>
        <dbReference type="ARBA" id="ARBA00012759"/>
    </source>
</evidence>
<dbReference type="InParanoid" id="A0A165EK87"/>
<dbReference type="InterPro" id="IPR001763">
    <property type="entry name" value="Rhodanese-like_dom"/>
</dbReference>
<dbReference type="PROSITE" id="PS00973">
    <property type="entry name" value="USP_2"/>
    <property type="match status" value="1"/>
</dbReference>
<dbReference type="EMBL" id="KV427620">
    <property type="protein sequence ID" value="KZT07231.1"/>
    <property type="molecule type" value="Genomic_DNA"/>
</dbReference>
<dbReference type="InterPro" id="IPR050185">
    <property type="entry name" value="Ub_carboxyl-term_hydrolase"/>
</dbReference>
<gene>
    <name evidence="11" type="ORF">LAESUDRAFT_651610</name>
</gene>
<feature type="region of interest" description="Disordered" evidence="8">
    <location>
        <begin position="152"/>
        <end position="235"/>
    </location>
</feature>
<evidence type="ECO:0000256" key="4">
    <source>
        <dbReference type="ARBA" id="ARBA00022670"/>
    </source>
</evidence>
<feature type="compositionally biased region" description="Pro residues" evidence="8">
    <location>
        <begin position="284"/>
        <end position="297"/>
    </location>
</feature>
<feature type="region of interest" description="Disordered" evidence="8">
    <location>
        <begin position="623"/>
        <end position="662"/>
    </location>
</feature>
<keyword evidence="5" id="KW-0833">Ubl conjugation pathway</keyword>
<feature type="region of interest" description="Disordered" evidence="8">
    <location>
        <begin position="251"/>
        <end position="347"/>
    </location>
</feature>
<keyword evidence="4" id="KW-0645">Protease</keyword>
<feature type="compositionally biased region" description="Low complexity" evidence="8">
    <location>
        <begin position="326"/>
        <end position="344"/>
    </location>
</feature>
<proteinExistence type="inferred from homology"/>
<dbReference type="RefSeq" id="XP_040764971.1">
    <property type="nucleotide sequence ID" value="XM_040904310.1"/>
</dbReference>
<dbReference type="Gene3D" id="3.90.70.10">
    <property type="entry name" value="Cysteine proteinases"/>
    <property type="match status" value="1"/>
</dbReference>
<dbReference type="SUPFAM" id="SSF54001">
    <property type="entry name" value="Cysteine proteinases"/>
    <property type="match status" value="1"/>
</dbReference>
<feature type="compositionally biased region" description="Polar residues" evidence="8">
    <location>
        <begin position="181"/>
        <end position="196"/>
    </location>
</feature>
<dbReference type="AlphaFoldDB" id="A0A165EK87"/>
<dbReference type="CDD" id="cd02674">
    <property type="entry name" value="Peptidase_C19R"/>
    <property type="match status" value="1"/>
</dbReference>
<evidence type="ECO:0000256" key="2">
    <source>
        <dbReference type="ARBA" id="ARBA00009085"/>
    </source>
</evidence>
<keyword evidence="6" id="KW-0378">Hydrolase</keyword>
<feature type="domain" description="Rhodanese" evidence="9">
    <location>
        <begin position="372"/>
        <end position="495"/>
    </location>
</feature>
<evidence type="ECO:0000313" key="11">
    <source>
        <dbReference type="EMBL" id="KZT07231.1"/>
    </source>
</evidence>
<sequence>MQNGSRKGTVAEIKEVAKEQAHRVRGASAISLLGSARTQIQHAQECELHGDLTGALSALTKAASLAQMFMESSEFKLEIQPGRKGVLVKEFMDFQQREGYDLKGKVESVEAKLIEAEKSSQSSSEVEADAPPHATGGSIADRIRSLQNTGLAVSTTKRLSREVAPASPAASTAAPAADTSGSRPSPNGRTGSTMQNLPSPVLASSVASSSSPHALVPASSLGPPSPSSSTSSSPRLSILSLSDFAQTFPSIDELDEGEGPHMPSAPSGTDRGPLSPSAHSKPFPALPMDPGPRPSSTPIPHTIDTFISRPASPVRTPLSPSVPRKPSGLSLRSSASRSPVLPAATPVAQKPPEIPVTTTLFPKALMDYRQRSNYTVLLLDVRTREEFEKEHIKADAVVCIEPSVLLRSEVTSMTIEDSLVVAPRNEAMLFSNRNKFDLVAMYDDASESFGDASTFMSVLARAIYEMEFRKILKHPPMILVGGLQAWKREMGEAELMRGATSVSSGGVSAASLANGPATTHVNGLSSPTIASYSTAKSPTLPGHIRSAAESTMISSASASGFEHAGRHRTGMESSMEVGAYKPWAPTKPNGDDTENYSPVPFRSGMDSPLSPTLASSVRLVHKSPATRPASSPVSYPYNAAPPIPESPAAQHTSYPHMNGTSSIQYPSVARNISPQISGTSFSSSLPALNGMTPVPLPPQASIHPSPLSRRRSDYTDQSQEALSGMAARTPIDYPDLPTQHVLRPPPAAAASSLERQDNRPRLMQSKSYSIAQAGPKPPAIRSDYPVTYWSDIQIGTSGLKNLGNTCYMNSTIQCLSATVPFARFFTDGRWKSAVNMVNPLGTKGNLALTFANILRELWQGDGQCLSPVTFRRSLCQYAPQFGGSEQHDSQEFLNFLLDGLHEDLNRILKKPQIETTPEREEQLERLPNQIASEQEWQIYRMRNDSLVVDFFQGQFRNRMECMHCHKTSTTYNTFMYLSLPIPSGRALSKVTLKQCLDSFVKEEVMEKSEAWNCPHCKTLRRATKNLSLSRLPPVLLIHLKRFSSKGHFTDKIETYVDYPLRGLDLTNYMPPPLPPGINAGPQLSREDPRAQIPPYRYDLYAVTNHFGTLSSGHYTAFIASRGGWLYCDDSRISHADPKDVVGKPAYMLFYKRTRS</sequence>
<dbReference type="OrthoDB" id="292964at2759"/>
<dbReference type="InterPro" id="IPR018200">
    <property type="entry name" value="USP_CS"/>
</dbReference>
<feature type="region of interest" description="Disordered" evidence="8">
    <location>
        <begin position="116"/>
        <end position="139"/>
    </location>
</feature>
<dbReference type="PANTHER" id="PTHR21646">
    <property type="entry name" value="UBIQUITIN CARBOXYL-TERMINAL HYDROLASE"/>
    <property type="match status" value="1"/>
</dbReference>
<evidence type="ECO:0000256" key="8">
    <source>
        <dbReference type="SAM" id="MobiDB-lite"/>
    </source>
</evidence>
<name>A0A165EK87_9APHY</name>
<evidence type="ECO:0000259" key="10">
    <source>
        <dbReference type="PROSITE" id="PS50235"/>
    </source>
</evidence>
<feature type="region of interest" description="Disordered" evidence="8">
    <location>
        <begin position="688"/>
        <end position="720"/>
    </location>
</feature>
<comment type="catalytic activity">
    <reaction evidence="1">
        <text>Thiol-dependent hydrolysis of ester, thioester, amide, peptide and isopeptide bonds formed by the C-terminal Gly of ubiquitin (a 76-residue protein attached to proteins as an intracellular targeting signal).</text>
        <dbReference type="EC" id="3.4.19.12"/>
    </reaction>
</comment>
<protein>
    <recommendedName>
        <fullName evidence="3">ubiquitinyl hydrolase 1</fullName>
        <ecNumber evidence="3">3.4.19.12</ecNumber>
    </recommendedName>
</protein>
<comment type="similarity">
    <text evidence="2">Belongs to the peptidase C19 family.</text>
</comment>
<dbReference type="SMART" id="SM00450">
    <property type="entry name" value="RHOD"/>
    <property type="match status" value="1"/>
</dbReference>
<dbReference type="PROSITE" id="PS50206">
    <property type="entry name" value="RHODANESE_3"/>
    <property type="match status" value="1"/>
</dbReference>
<dbReference type="InterPro" id="IPR038765">
    <property type="entry name" value="Papain-like_cys_pep_sf"/>
</dbReference>
<dbReference type="GO" id="GO:0016579">
    <property type="term" value="P:protein deubiquitination"/>
    <property type="evidence" value="ECO:0007669"/>
    <property type="project" value="InterPro"/>
</dbReference>
<evidence type="ECO:0000259" key="9">
    <source>
        <dbReference type="PROSITE" id="PS50206"/>
    </source>
</evidence>
<feature type="compositionally biased region" description="Polar residues" evidence="8">
    <location>
        <begin position="649"/>
        <end position="662"/>
    </location>
</feature>
<dbReference type="Gene3D" id="3.40.250.10">
    <property type="entry name" value="Rhodanese-like domain"/>
    <property type="match status" value="1"/>
</dbReference>
<dbReference type="InterPro" id="IPR028889">
    <property type="entry name" value="USP"/>
</dbReference>
<evidence type="ECO:0000256" key="6">
    <source>
        <dbReference type="ARBA" id="ARBA00022801"/>
    </source>
</evidence>
<keyword evidence="7" id="KW-0788">Thiol protease</keyword>
<evidence type="ECO:0000313" key="12">
    <source>
        <dbReference type="Proteomes" id="UP000076871"/>
    </source>
</evidence>
<dbReference type="GO" id="GO:0006508">
    <property type="term" value="P:proteolysis"/>
    <property type="evidence" value="ECO:0007669"/>
    <property type="project" value="UniProtKB-KW"/>
</dbReference>
<dbReference type="STRING" id="1314785.A0A165EK87"/>
<dbReference type="GeneID" id="63821340"/>
<feature type="domain" description="USP" evidence="10">
    <location>
        <begin position="797"/>
        <end position="1153"/>
    </location>
</feature>
<feature type="compositionally biased region" description="Low complexity" evidence="8">
    <location>
        <begin position="197"/>
        <end position="235"/>
    </location>
</feature>
<evidence type="ECO:0000256" key="5">
    <source>
        <dbReference type="ARBA" id="ARBA00022786"/>
    </source>
</evidence>
<organism evidence="11 12">
    <name type="scientific">Laetiporus sulphureus 93-53</name>
    <dbReference type="NCBI Taxonomy" id="1314785"/>
    <lineage>
        <taxon>Eukaryota</taxon>
        <taxon>Fungi</taxon>
        <taxon>Dikarya</taxon>
        <taxon>Basidiomycota</taxon>
        <taxon>Agaricomycotina</taxon>
        <taxon>Agaricomycetes</taxon>
        <taxon>Polyporales</taxon>
        <taxon>Laetiporus</taxon>
    </lineage>
</organism>
<feature type="compositionally biased region" description="Low complexity" evidence="8">
    <location>
        <begin position="164"/>
        <end position="180"/>
    </location>
</feature>
<accession>A0A165EK87</accession>
<dbReference type="SUPFAM" id="SSF52821">
    <property type="entry name" value="Rhodanese/Cell cycle control phosphatase"/>
    <property type="match status" value="1"/>
</dbReference>
<dbReference type="GO" id="GO:0004843">
    <property type="term" value="F:cysteine-type deubiquitinase activity"/>
    <property type="evidence" value="ECO:0007669"/>
    <property type="project" value="UniProtKB-EC"/>
</dbReference>
<evidence type="ECO:0000256" key="7">
    <source>
        <dbReference type="ARBA" id="ARBA00022807"/>
    </source>
</evidence>
<dbReference type="PROSITE" id="PS50235">
    <property type="entry name" value="USP_3"/>
    <property type="match status" value="1"/>
</dbReference>
<dbReference type="PROSITE" id="PS00972">
    <property type="entry name" value="USP_1"/>
    <property type="match status" value="1"/>
</dbReference>
<feature type="region of interest" description="Disordered" evidence="8">
    <location>
        <begin position="558"/>
        <end position="598"/>
    </location>
</feature>
<keyword evidence="12" id="KW-1185">Reference proteome</keyword>
<dbReference type="EC" id="3.4.19.12" evidence="3"/>
<dbReference type="PANTHER" id="PTHR21646:SF95">
    <property type="entry name" value="UBIQUITIN CARBOXYL-TERMINAL HYDROLASE 4-RELATED"/>
    <property type="match status" value="1"/>
</dbReference>
<dbReference type="Pfam" id="PF00443">
    <property type="entry name" value="UCH"/>
    <property type="match status" value="1"/>
</dbReference>
<evidence type="ECO:0000256" key="1">
    <source>
        <dbReference type="ARBA" id="ARBA00000707"/>
    </source>
</evidence>
<reference evidence="11 12" key="1">
    <citation type="journal article" date="2016" name="Mol. Biol. Evol.">
        <title>Comparative Genomics of Early-Diverging Mushroom-Forming Fungi Provides Insights into the Origins of Lignocellulose Decay Capabilities.</title>
        <authorList>
            <person name="Nagy L.G."/>
            <person name="Riley R."/>
            <person name="Tritt A."/>
            <person name="Adam C."/>
            <person name="Daum C."/>
            <person name="Floudas D."/>
            <person name="Sun H."/>
            <person name="Yadav J.S."/>
            <person name="Pangilinan J."/>
            <person name="Larsson K.H."/>
            <person name="Matsuura K."/>
            <person name="Barry K."/>
            <person name="Labutti K."/>
            <person name="Kuo R."/>
            <person name="Ohm R.A."/>
            <person name="Bhattacharya S.S."/>
            <person name="Shirouzu T."/>
            <person name="Yoshinaga Y."/>
            <person name="Martin F.M."/>
            <person name="Grigoriev I.V."/>
            <person name="Hibbett D.S."/>
        </authorList>
    </citation>
    <scope>NUCLEOTIDE SEQUENCE [LARGE SCALE GENOMIC DNA]</scope>
    <source>
        <strain evidence="11 12">93-53</strain>
    </source>
</reference>
<dbReference type="InterPro" id="IPR036873">
    <property type="entry name" value="Rhodanese-like_dom_sf"/>
</dbReference>
<dbReference type="Proteomes" id="UP000076871">
    <property type="component" value="Unassembled WGS sequence"/>
</dbReference>
<feature type="region of interest" description="Disordered" evidence="8">
    <location>
        <begin position="739"/>
        <end position="760"/>
    </location>
</feature>